<feature type="domain" description="Helicase C-terminal" evidence="9">
    <location>
        <begin position="584"/>
        <end position="783"/>
    </location>
</feature>
<dbReference type="Gene3D" id="3.40.50.300">
    <property type="entry name" value="P-loop containing nucleotide triphosphate hydrolases"/>
    <property type="match status" value="2"/>
</dbReference>
<dbReference type="GO" id="GO:0005524">
    <property type="term" value="F:ATP binding"/>
    <property type="evidence" value="ECO:0007669"/>
    <property type="project" value="UniProtKB-KW"/>
</dbReference>
<dbReference type="GO" id="GO:0005737">
    <property type="term" value="C:cytoplasm"/>
    <property type="evidence" value="ECO:0007669"/>
    <property type="project" value="TreeGrafter"/>
</dbReference>
<dbReference type="eggNOG" id="COG0514">
    <property type="taxonomic scope" value="Bacteria"/>
</dbReference>
<dbReference type="InterPro" id="IPR001650">
    <property type="entry name" value="Helicase_C-like"/>
</dbReference>
<dbReference type="PROSITE" id="PS51194">
    <property type="entry name" value="HELICASE_CTER"/>
    <property type="match status" value="1"/>
</dbReference>
<dbReference type="InterPro" id="IPR011545">
    <property type="entry name" value="DEAD/DEAH_box_helicase_dom"/>
</dbReference>
<dbReference type="PATRIC" id="fig|641524.5.peg.1373"/>
<feature type="domain" description="Helicase ATP-binding" evidence="8">
    <location>
        <begin position="346"/>
        <end position="525"/>
    </location>
</feature>
<protein>
    <recommendedName>
        <fullName evidence="7">DNA 3'-5' helicase</fullName>
        <ecNumber evidence="7">5.6.2.4</ecNumber>
    </recommendedName>
</protein>
<evidence type="ECO:0000256" key="3">
    <source>
        <dbReference type="ARBA" id="ARBA00022840"/>
    </source>
</evidence>
<accession>S7WS85</accession>
<dbReference type="SMART" id="SM00490">
    <property type="entry name" value="HELICc"/>
    <property type="match status" value="1"/>
</dbReference>
<dbReference type="PROSITE" id="PS51192">
    <property type="entry name" value="HELICASE_ATP_BIND_1"/>
    <property type="match status" value="1"/>
</dbReference>
<evidence type="ECO:0000313" key="10">
    <source>
        <dbReference type="EMBL" id="EPR69599.1"/>
    </source>
</evidence>
<gene>
    <name evidence="10" type="ORF">ADICYQ_1384</name>
</gene>
<evidence type="ECO:0000259" key="9">
    <source>
        <dbReference type="PROSITE" id="PS51194"/>
    </source>
</evidence>
<keyword evidence="2" id="KW-0547">Nucleotide-binding</keyword>
<name>S7WS85_9BACT</name>
<evidence type="ECO:0000256" key="5">
    <source>
        <dbReference type="ARBA" id="ARBA00023235"/>
    </source>
</evidence>
<keyword evidence="5" id="KW-0413">Isomerase</keyword>
<dbReference type="RefSeq" id="WP_020889118.1">
    <property type="nucleotide sequence ID" value="NZ_ATNM01000064.1"/>
</dbReference>
<proteinExistence type="inferred from homology"/>
<comment type="similarity">
    <text evidence="1">Belongs to the helicase family. RecQ subfamily.</text>
</comment>
<dbReference type="PANTHER" id="PTHR13710">
    <property type="entry name" value="DNA HELICASE RECQ FAMILY MEMBER"/>
    <property type="match status" value="1"/>
</dbReference>
<dbReference type="GO" id="GO:0005694">
    <property type="term" value="C:chromosome"/>
    <property type="evidence" value="ECO:0007669"/>
    <property type="project" value="TreeGrafter"/>
</dbReference>
<keyword evidence="3" id="KW-0067">ATP-binding</keyword>
<evidence type="ECO:0000256" key="1">
    <source>
        <dbReference type="ARBA" id="ARBA00005446"/>
    </source>
</evidence>
<dbReference type="CDD" id="cd17920">
    <property type="entry name" value="DEXHc_RecQ"/>
    <property type="match status" value="1"/>
</dbReference>
<evidence type="ECO:0000256" key="7">
    <source>
        <dbReference type="ARBA" id="ARBA00034808"/>
    </source>
</evidence>
<evidence type="ECO:0000256" key="2">
    <source>
        <dbReference type="ARBA" id="ARBA00022741"/>
    </source>
</evidence>
<evidence type="ECO:0000256" key="4">
    <source>
        <dbReference type="ARBA" id="ARBA00023125"/>
    </source>
</evidence>
<dbReference type="EMBL" id="ATNM01000064">
    <property type="protein sequence ID" value="EPR69599.1"/>
    <property type="molecule type" value="Genomic_DNA"/>
</dbReference>
<dbReference type="GO" id="GO:0009378">
    <property type="term" value="F:four-way junction helicase activity"/>
    <property type="evidence" value="ECO:0007669"/>
    <property type="project" value="TreeGrafter"/>
</dbReference>
<dbReference type="SUPFAM" id="SSF52540">
    <property type="entry name" value="P-loop containing nucleoside triphosphate hydrolases"/>
    <property type="match status" value="2"/>
</dbReference>
<keyword evidence="10" id="KW-0378">Hydrolase</keyword>
<sequence length="1271" mass="147306">MEYRRYGIQRTNSTFGFCHHTKINPEKTKRAISCQRLQKQQLIMTLKGGYYIDELNEFLIQHSDKETVKEFYSKNTCFELLNAPKFIDFDKVSPLLKVAWNIITRGDSTRASIKISNYLLKECFQESVNNFNFSKPVLRAEISDSNNASYHNLNDVIKNFSSLSPEKASEYGLHNYKVYNCLKKLIEFSQIQRSILLMLMSNPVETSFTIKGICTDEEELIIEDLNDVFENLNKLISKEEIQISLIKEDHSNNIVISANLSSTEGVCIKSFVDEKTNPININVLTDRRINYRQIGKVIEEEVEENGIKRQSQRFEYKTKKQESALIYFLNNIFRKTKFRAGQEAIINRAIVGKDVIGLLPTGGGKSLTFQICALLHPGVTIVVDPINSLMKDQFDKLIENGISKTAYINSFNTKEERESNIQNLTDSQYLILFVSPERFQIEKFRVALASCKNENVYYSYAVIDEAHCVSEWGHDFRHVYLNLAQNLRKHCLPKENSLTIFGLTATASFDVLADVQRELNLKEEAIISLPAEAIDRKELNFSILPIDYEIEDGQKYFNRENSLGNLKYPKIKNFLKDLPLKINQLEKKYGYLNSKNDFYSSQNGQFNNAGVIFCPTKSNKLPNGVLYLKNGKEIRKDFNTEPPTIFYDGTGLKELSFLNITTFFGSGDDDTVKDKTIETEADLSVKNQEQFLRNESNLMIATKAFGMGIDKPNIRYSIHYSLPNSVESFYQEAGRAGRDGNPSVCSIIYHPNDIETNYDFYKNAFKGVSREREIINELLDEVEYEDGFFLNVLKREIQDKFPDVHSVNLWNERYIYINGPWKQKVDERIKIGLLDLNRNLISYENATQNFNVDKAKIILKYSRELLKQKCPSANYLEWFNTKSTDGIKTLIESGKSGQYYLKVGFTNGIISKINEIIKGVGYDDFEERIIRAGYNFSTDEHDFIDNIRYQYYKFQIQKYGSAPNEFNPNSDTTNFLKDNYSRIRNSSDTQRAIYRMNIVGIIDDYVIDYVGGFIEVRFKAKTNKEYKDNFKGYLRRYLGIETTKKWLNKIKDISEETILKKVLYVLVEFIDSEISDKRKRSIDYMKELCDVFLSEGEREFRDRMIRYFTSKYARNDYLPKDTEKGTIENCEIVKKYIEYIDEPPDGLGGQIDNAKHLRGACDNLRINMVDNASIDLLTAFSLLALELKEQDTIESANDKPLVQQAISLYRTGFRRMLRIDTWEDVKSLIILFNEKVLDFNSEIKPLMDTLTSELMVNRTSYKLKELLDKIS</sequence>
<comment type="caution">
    <text evidence="10">The sequence shown here is derived from an EMBL/GenBank/DDBJ whole genome shotgun (WGS) entry which is preliminary data.</text>
</comment>
<evidence type="ECO:0000256" key="6">
    <source>
        <dbReference type="ARBA" id="ARBA00034617"/>
    </source>
</evidence>
<organism evidence="10 11">
    <name type="scientific">Cyclobacterium qasimii M12-11B</name>
    <dbReference type="NCBI Taxonomy" id="641524"/>
    <lineage>
        <taxon>Bacteria</taxon>
        <taxon>Pseudomonadati</taxon>
        <taxon>Bacteroidota</taxon>
        <taxon>Cytophagia</taxon>
        <taxon>Cytophagales</taxon>
        <taxon>Cyclobacteriaceae</taxon>
        <taxon>Cyclobacterium</taxon>
    </lineage>
</organism>
<dbReference type="AlphaFoldDB" id="S7WS85"/>
<dbReference type="GO" id="GO:0003677">
    <property type="term" value="F:DNA binding"/>
    <property type="evidence" value="ECO:0007669"/>
    <property type="project" value="UniProtKB-KW"/>
</dbReference>
<evidence type="ECO:0000259" key="8">
    <source>
        <dbReference type="PROSITE" id="PS51192"/>
    </source>
</evidence>
<dbReference type="GO" id="GO:0043138">
    <property type="term" value="F:3'-5' DNA helicase activity"/>
    <property type="evidence" value="ECO:0007669"/>
    <property type="project" value="UniProtKB-EC"/>
</dbReference>
<evidence type="ECO:0000313" key="11">
    <source>
        <dbReference type="Proteomes" id="UP000014974"/>
    </source>
</evidence>
<keyword evidence="4" id="KW-0238">DNA-binding</keyword>
<dbReference type="PANTHER" id="PTHR13710:SF105">
    <property type="entry name" value="ATP-DEPENDENT DNA HELICASE Q1"/>
    <property type="match status" value="1"/>
</dbReference>
<keyword evidence="10" id="KW-0347">Helicase</keyword>
<dbReference type="OrthoDB" id="9763310at2"/>
<dbReference type="InterPro" id="IPR027417">
    <property type="entry name" value="P-loop_NTPase"/>
</dbReference>
<dbReference type="Pfam" id="PF00270">
    <property type="entry name" value="DEAD"/>
    <property type="match status" value="1"/>
</dbReference>
<dbReference type="GO" id="GO:0006310">
    <property type="term" value="P:DNA recombination"/>
    <property type="evidence" value="ECO:0007669"/>
    <property type="project" value="TreeGrafter"/>
</dbReference>
<dbReference type="GO" id="GO:0006281">
    <property type="term" value="P:DNA repair"/>
    <property type="evidence" value="ECO:0007669"/>
    <property type="project" value="TreeGrafter"/>
</dbReference>
<dbReference type="Pfam" id="PF00271">
    <property type="entry name" value="Helicase_C"/>
    <property type="match status" value="1"/>
</dbReference>
<reference evidence="10 11" key="1">
    <citation type="journal article" date="2013" name="Genome Announc.">
        <title>Draft Genome Sequence of Cyclobacterium qasimii Strain M12-11BT, Isolated from Arctic Marine Sediment.</title>
        <authorList>
            <person name="Shivaji S."/>
            <person name="Ara S."/>
            <person name="Singh A."/>
            <person name="Kumar Pinnaka A."/>
        </authorList>
    </citation>
    <scope>NUCLEOTIDE SEQUENCE [LARGE SCALE GENOMIC DNA]</scope>
    <source>
        <strain evidence="10 11">M12-11B</strain>
    </source>
</reference>
<comment type="catalytic activity">
    <reaction evidence="6">
        <text>Couples ATP hydrolysis with the unwinding of duplex DNA by translocating in the 3'-5' direction.</text>
        <dbReference type="EC" id="5.6.2.4"/>
    </reaction>
</comment>
<dbReference type="STRING" id="641524.ADICYQ_1384"/>
<dbReference type="EC" id="5.6.2.4" evidence="7"/>
<dbReference type="InterPro" id="IPR014001">
    <property type="entry name" value="Helicase_ATP-bd"/>
</dbReference>
<dbReference type="Proteomes" id="UP000014974">
    <property type="component" value="Unassembled WGS sequence"/>
</dbReference>
<dbReference type="SMART" id="SM00487">
    <property type="entry name" value="DEXDc"/>
    <property type="match status" value="1"/>
</dbReference>